<gene>
    <name evidence="1" type="ORF">ENO59_05145</name>
</gene>
<dbReference type="PANTHER" id="PTHR10151">
    <property type="entry name" value="ECTONUCLEOTIDE PYROPHOSPHATASE/PHOSPHODIESTERASE"/>
    <property type="match status" value="1"/>
</dbReference>
<name>A0A7V2F602_RHOMR</name>
<dbReference type="InterPro" id="IPR002591">
    <property type="entry name" value="Phosphodiest/P_Trfase"/>
</dbReference>
<reference evidence="1" key="1">
    <citation type="journal article" date="2020" name="mSystems">
        <title>Genome- and Community-Level Interaction Insights into Carbon Utilization and Element Cycling Functions of Hydrothermarchaeota in Hydrothermal Sediment.</title>
        <authorList>
            <person name="Zhou Z."/>
            <person name="Liu Y."/>
            <person name="Xu W."/>
            <person name="Pan J."/>
            <person name="Luo Z.H."/>
            <person name="Li M."/>
        </authorList>
    </citation>
    <scope>NUCLEOTIDE SEQUENCE [LARGE SCALE GENOMIC DNA]</scope>
    <source>
        <strain evidence="1">SpSt-143</strain>
    </source>
</reference>
<dbReference type="SUPFAM" id="SSF53649">
    <property type="entry name" value="Alkaline phosphatase-like"/>
    <property type="match status" value="1"/>
</dbReference>
<accession>A0A7V2F602</accession>
<dbReference type="GO" id="GO:0016787">
    <property type="term" value="F:hydrolase activity"/>
    <property type="evidence" value="ECO:0007669"/>
    <property type="project" value="UniProtKB-ARBA"/>
</dbReference>
<dbReference type="CDD" id="cd16018">
    <property type="entry name" value="Enpp"/>
    <property type="match status" value="1"/>
</dbReference>
<comment type="caution">
    <text evidence="1">The sequence shown here is derived from an EMBL/GenBank/DDBJ whole genome shotgun (WGS) entry which is preliminary data.</text>
</comment>
<organism evidence="1">
    <name type="scientific">Rhodothermus marinus</name>
    <name type="common">Rhodothermus obamensis</name>
    <dbReference type="NCBI Taxonomy" id="29549"/>
    <lineage>
        <taxon>Bacteria</taxon>
        <taxon>Pseudomonadati</taxon>
        <taxon>Rhodothermota</taxon>
        <taxon>Rhodothermia</taxon>
        <taxon>Rhodothermales</taxon>
        <taxon>Rhodothermaceae</taxon>
        <taxon>Rhodothermus</taxon>
    </lineage>
</organism>
<sequence length="420" mass="46847">MPHRTLRPRLSLLLLLVLLAGCRSIAPVNAPAPVLLISIDGFRADYLERYAPPVLTRLARQGVRAEALIPAFPTLTFPNHYTMVTGLYPDHHGIVGNTMFDSTLGHFSLSNREAIADGLWWADGEPLWVTAQRQGLRTATYFWPGSEAEIHGMRPTYWMPYDSRIPGEERVRQVLAWLDLPDSLRPHWITLYFSDVDHAGHEHGPDAPEVAEAVRKVDGYLQQLIEGLRARNLLDRVNLLIVSDHGMAATSAERVIFLDDFVSLEELHIVTWSPVLMLYPRPGREDAVLAALQGAHPHLHMFRKEALPAHLHFGTHRRIPPIVGIADEGWSITTRNRFVEDPSRFNGGMHGYDPTYPSMHGLLIAHGPAFAQGKRIPPVENIHLYALMCHLLQITPAAHDGRLSAIASMLATAPQAVLSP</sequence>
<dbReference type="PANTHER" id="PTHR10151:SF120">
    <property type="entry name" value="BIS(5'-ADENOSYL)-TRIPHOSPHATASE"/>
    <property type="match status" value="1"/>
</dbReference>
<dbReference type="EMBL" id="DSGB01000004">
    <property type="protein sequence ID" value="HER95886.1"/>
    <property type="molecule type" value="Genomic_DNA"/>
</dbReference>
<evidence type="ECO:0000313" key="1">
    <source>
        <dbReference type="EMBL" id="HER95886.1"/>
    </source>
</evidence>
<dbReference type="PROSITE" id="PS51257">
    <property type="entry name" value="PROKAR_LIPOPROTEIN"/>
    <property type="match status" value="1"/>
</dbReference>
<dbReference type="InterPro" id="IPR017850">
    <property type="entry name" value="Alkaline_phosphatase_core_sf"/>
</dbReference>
<protein>
    <submittedName>
        <fullName evidence="1">Alkaline phosphatase family protein</fullName>
    </submittedName>
</protein>
<dbReference type="Gene3D" id="3.30.1360.180">
    <property type="match status" value="1"/>
</dbReference>
<dbReference type="Gene3D" id="3.40.720.10">
    <property type="entry name" value="Alkaline Phosphatase, subunit A"/>
    <property type="match status" value="1"/>
</dbReference>
<proteinExistence type="predicted"/>
<dbReference type="AlphaFoldDB" id="A0A7V2F602"/>
<dbReference type="Pfam" id="PF01663">
    <property type="entry name" value="Phosphodiest"/>
    <property type="match status" value="1"/>
</dbReference>